<dbReference type="Proteomes" id="UP000401717">
    <property type="component" value="Unassembled WGS sequence"/>
</dbReference>
<dbReference type="GO" id="GO:0016740">
    <property type="term" value="F:transferase activity"/>
    <property type="evidence" value="ECO:0007669"/>
    <property type="project" value="UniProtKB-KW"/>
</dbReference>
<dbReference type="Gene3D" id="3.90.226.10">
    <property type="entry name" value="2-enoyl-CoA Hydratase, Chain A, domain 1"/>
    <property type="match status" value="1"/>
</dbReference>
<keyword evidence="2" id="KW-0808">Transferase</keyword>
<evidence type="ECO:0000313" key="3">
    <source>
        <dbReference type="Proteomes" id="UP000401717"/>
    </source>
</evidence>
<dbReference type="InterPro" id="IPR029045">
    <property type="entry name" value="ClpP/crotonase-like_dom_sf"/>
</dbReference>
<organism evidence="2 3">
    <name type="scientific">Methylobacterium dankookense</name>
    <dbReference type="NCBI Taxonomy" id="560405"/>
    <lineage>
        <taxon>Bacteria</taxon>
        <taxon>Pseudomonadati</taxon>
        <taxon>Pseudomonadota</taxon>
        <taxon>Alphaproteobacteria</taxon>
        <taxon>Hyphomicrobiales</taxon>
        <taxon>Methylobacteriaceae</taxon>
        <taxon>Methylobacterium</taxon>
    </lineage>
</organism>
<name>A0A564FZI1_9HYPH</name>
<protein>
    <submittedName>
        <fullName evidence="2">Malonyl-S-ACP:biotin-protein carboxyltransferase MADD</fullName>
        <ecNumber evidence="2">2.1.3.10</ecNumber>
    </submittedName>
</protein>
<dbReference type="OrthoDB" id="5984377at2"/>
<dbReference type="EMBL" id="CABFVH010000013">
    <property type="protein sequence ID" value="VUF12801.1"/>
    <property type="molecule type" value="Genomic_DNA"/>
</dbReference>
<proteinExistence type="predicted"/>
<evidence type="ECO:0000313" key="4">
    <source>
        <dbReference type="Proteomes" id="UP001055303"/>
    </source>
</evidence>
<gene>
    <name evidence="2" type="primary">madD_1</name>
    <name evidence="1" type="ORF">IFDJLNFL_1532</name>
    <name evidence="2" type="ORF">MTDSW087_02496</name>
</gene>
<keyword evidence="4" id="KW-1185">Reference proteome</keyword>
<reference evidence="2 3" key="1">
    <citation type="submission" date="2019-06" db="EMBL/GenBank/DDBJ databases">
        <authorList>
            <person name="Rodrigo-Torres L."/>
            <person name="Arahal R. D."/>
            <person name="Lucena T."/>
        </authorList>
    </citation>
    <scope>NUCLEOTIDE SEQUENCE [LARGE SCALE GENOMIC DNA]</scope>
    <source>
        <strain evidence="2 3">SW08-7</strain>
    </source>
</reference>
<accession>A0A564FZI1</accession>
<sequence length="242" mass="25094">MNAKSETKGAIDGVLAALFGAGHGIVRDGPVIAGIARFEGRAVTVIGTADRTTIGADVALRLARATLDAMHDEPGRPILVIVDNAGHRLSRRDELMGNNGCIAHLTRCLDTARRRGHRVIGLVHDLAVSGGFMATGLATDLCFALPGAEVRVMAPAAMARVTKIPVERLNELAAANPVLGPGVENFIRVGGLEGVWDGDLKAHFREALARPLTGDDTRRALGAARGGRSAAAAVAARVRAGA</sequence>
<dbReference type="EC" id="2.1.3.10" evidence="2"/>
<reference evidence="1" key="3">
    <citation type="submission" date="2021-08" db="EMBL/GenBank/DDBJ databases">
        <authorList>
            <person name="Tani A."/>
            <person name="Ola A."/>
            <person name="Ogura Y."/>
            <person name="Katsura K."/>
            <person name="Hayashi T."/>
        </authorList>
    </citation>
    <scope>NUCLEOTIDE SEQUENCE</scope>
    <source>
        <strain evidence="1">DSM 22415</strain>
    </source>
</reference>
<dbReference type="Pfam" id="PF06833">
    <property type="entry name" value="MdcE"/>
    <property type="match status" value="1"/>
</dbReference>
<dbReference type="SUPFAM" id="SSF52096">
    <property type="entry name" value="ClpP/crotonase"/>
    <property type="match status" value="1"/>
</dbReference>
<dbReference type="AlphaFoldDB" id="A0A564FZI1"/>
<reference evidence="1" key="2">
    <citation type="journal article" date="2021" name="Front. Microbiol.">
        <title>Comprehensive Comparative Genomics and Phenotyping of Methylobacterium Species.</title>
        <authorList>
            <person name="Alessa O."/>
            <person name="Ogura Y."/>
            <person name="Fujitani Y."/>
            <person name="Takami H."/>
            <person name="Hayashi T."/>
            <person name="Sahin N."/>
            <person name="Tani A."/>
        </authorList>
    </citation>
    <scope>NUCLEOTIDE SEQUENCE</scope>
    <source>
        <strain evidence="1">DSM 22415</strain>
    </source>
</reference>
<dbReference type="EMBL" id="BPQI01000035">
    <property type="protein sequence ID" value="GJD55645.1"/>
    <property type="molecule type" value="Genomic_DNA"/>
</dbReference>
<dbReference type="Proteomes" id="UP001055303">
    <property type="component" value="Unassembled WGS sequence"/>
</dbReference>
<dbReference type="RefSeq" id="WP_144764263.1">
    <property type="nucleotide sequence ID" value="NZ_BPQI01000035.1"/>
</dbReference>
<evidence type="ECO:0000313" key="1">
    <source>
        <dbReference type="EMBL" id="GJD55645.1"/>
    </source>
</evidence>
<evidence type="ECO:0000313" key="2">
    <source>
        <dbReference type="EMBL" id="VUF12801.1"/>
    </source>
</evidence>